<dbReference type="Proteomes" id="UP000189580">
    <property type="component" value="Chromosome b"/>
</dbReference>
<keyword evidence="10" id="KW-1185">Reference proteome</keyword>
<dbReference type="AlphaFoldDB" id="A0A167FHG3"/>
<dbReference type="EMBL" id="CP014503">
    <property type="protein sequence ID" value="ANB15303.1"/>
    <property type="molecule type" value="Genomic_DNA"/>
</dbReference>
<dbReference type="GO" id="GO:0006325">
    <property type="term" value="P:chromatin organization"/>
    <property type="evidence" value="ECO:0007669"/>
    <property type="project" value="InterPro"/>
</dbReference>
<evidence type="ECO:0000256" key="8">
    <source>
        <dbReference type="SAM" id="MobiDB-lite"/>
    </source>
</evidence>
<comment type="subcellular location">
    <subcellularLocation>
        <location evidence="1">Nucleus</location>
    </subcellularLocation>
</comment>
<evidence type="ECO:0000256" key="4">
    <source>
        <dbReference type="ARBA" id="ARBA00023163"/>
    </source>
</evidence>
<evidence type="ECO:0000256" key="6">
    <source>
        <dbReference type="ARBA" id="ARBA00023242"/>
    </source>
</evidence>
<keyword evidence="6" id="KW-0539">Nucleus</keyword>
<reference evidence="9 10" key="1">
    <citation type="submission" date="2016-02" db="EMBL/GenBank/DDBJ databases">
        <title>Complete genome sequence and transcriptome regulation of the pentose utilising yeast Sugiyamaella lignohabitans.</title>
        <authorList>
            <person name="Bellasio M."/>
            <person name="Peymann A."/>
            <person name="Valli M."/>
            <person name="Sipitzky M."/>
            <person name="Graf A."/>
            <person name="Sauer M."/>
            <person name="Marx H."/>
            <person name="Mattanovich D."/>
        </authorList>
    </citation>
    <scope>NUCLEOTIDE SEQUENCE [LARGE SCALE GENOMIC DNA]</scope>
    <source>
        <strain evidence="9 10">CBS 10342</strain>
    </source>
</reference>
<evidence type="ECO:0000256" key="5">
    <source>
        <dbReference type="ARBA" id="ARBA00023186"/>
    </source>
</evidence>
<evidence type="ECO:0000256" key="7">
    <source>
        <dbReference type="ARBA" id="ARBA00032776"/>
    </source>
</evidence>
<feature type="region of interest" description="Disordered" evidence="8">
    <location>
        <begin position="75"/>
        <end position="187"/>
    </location>
</feature>
<dbReference type="Pfam" id="PF04729">
    <property type="entry name" value="ASF1_hist_chap"/>
    <property type="match status" value="1"/>
</dbReference>
<evidence type="ECO:0000313" key="10">
    <source>
        <dbReference type="Proteomes" id="UP000189580"/>
    </source>
</evidence>
<organism evidence="9 10">
    <name type="scientific">Sugiyamaella lignohabitans</name>
    <dbReference type="NCBI Taxonomy" id="796027"/>
    <lineage>
        <taxon>Eukaryota</taxon>
        <taxon>Fungi</taxon>
        <taxon>Dikarya</taxon>
        <taxon>Ascomycota</taxon>
        <taxon>Saccharomycotina</taxon>
        <taxon>Dipodascomycetes</taxon>
        <taxon>Dipodascales</taxon>
        <taxon>Trichomonascaceae</taxon>
        <taxon>Sugiyamaella</taxon>
    </lineage>
</organism>
<dbReference type="GeneID" id="30034896"/>
<keyword evidence="3" id="KW-0805">Transcription regulation</keyword>
<evidence type="ECO:0000256" key="3">
    <source>
        <dbReference type="ARBA" id="ARBA00023015"/>
    </source>
</evidence>
<dbReference type="OrthoDB" id="29755at2759"/>
<gene>
    <name evidence="9" type="primary">ASF1</name>
    <name evidence="9" type="ORF">AWJ20_2930</name>
</gene>
<feature type="compositionally biased region" description="Acidic residues" evidence="8">
    <location>
        <begin position="82"/>
        <end position="187"/>
    </location>
</feature>
<comment type="similarity">
    <text evidence="2">Belongs to the ASF1 family.</text>
</comment>
<evidence type="ECO:0000256" key="1">
    <source>
        <dbReference type="ARBA" id="ARBA00004123"/>
    </source>
</evidence>
<proteinExistence type="inferred from homology"/>
<dbReference type="InterPro" id="IPR036747">
    <property type="entry name" value="ASF1-like_sf"/>
</dbReference>
<dbReference type="RefSeq" id="XP_018737780.1">
    <property type="nucleotide sequence ID" value="XM_018879909.1"/>
</dbReference>
<accession>A0A167FHG3</accession>
<protein>
    <recommendedName>
        <fullName evidence="7">Anti-silencing function protein 1</fullName>
    </recommendedName>
</protein>
<sequence length="187" mass="20978">MSIVSLLNISVLNNPAPFTAPYEFEITFECVEPLKDGELQLTVLLRTPSSLLTTPRSGMEINLCRIFYIVSEPTDAYPPEQQDIDLVDDEEEYGAEEEQEDEGDEEDEADEEETDDIEVEGEEGEGENVEEDIDEEIEDEEEGDPEAEAEVEADVEGDIDAEADEGDDDDDDEEEEEGNDDNENNKN</sequence>
<dbReference type="GO" id="GO:0005634">
    <property type="term" value="C:nucleus"/>
    <property type="evidence" value="ECO:0007669"/>
    <property type="project" value="UniProtKB-SubCell"/>
</dbReference>
<dbReference type="KEGG" id="slb:AWJ20_2930"/>
<name>A0A167FHG3_9ASCO</name>
<keyword evidence="4" id="KW-0804">Transcription</keyword>
<dbReference type="Gene3D" id="2.60.40.1490">
    <property type="entry name" value="Histone chaperone ASF1-like"/>
    <property type="match status" value="1"/>
</dbReference>
<evidence type="ECO:0000256" key="2">
    <source>
        <dbReference type="ARBA" id="ARBA00006051"/>
    </source>
</evidence>
<dbReference type="SUPFAM" id="SSF101546">
    <property type="entry name" value="ASF1-like"/>
    <property type="match status" value="1"/>
</dbReference>
<dbReference type="InterPro" id="IPR006818">
    <property type="entry name" value="ASF1-like"/>
</dbReference>
<keyword evidence="5" id="KW-0143">Chaperone</keyword>
<evidence type="ECO:0000313" key="9">
    <source>
        <dbReference type="EMBL" id="ANB15303.1"/>
    </source>
</evidence>